<dbReference type="Proteomes" id="UP000774130">
    <property type="component" value="Unassembled WGS sequence"/>
</dbReference>
<evidence type="ECO:0000256" key="2">
    <source>
        <dbReference type="ARBA" id="ARBA00022801"/>
    </source>
</evidence>
<gene>
    <name evidence="4" type="ORF">KUA55_13225</name>
</gene>
<dbReference type="InterPro" id="IPR006047">
    <property type="entry name" value="GH13_cat_dom"/>
</dbReference>
<dbReference type="SMART" id="SM00642">
    <property type="entry name" value="Aamy"/>
    <property type="match status" value="1"/>
</dbReference>
<dbReference type="CDD" id="cd11333">
    <property type="entry name" value="AmyAc_SI_OligoGlu_DGase"/>
    <property type="match status" value="1"/>
</dbReference>
<comment type="similarity">
    <text evidence="1">Belongs to the glycosyl hydrolase 13 family.</text>
</comment>
<accession>A0ABS6TFG1</accession>
<dbReference type="PANTHER" id="PTHR10357:SF184">
    <property type="entry name" value="OLIGO-1,6-GLUCOSIDASE 1"/>
    <property type="match status" value="1"/>
</dbReference>
<evidence type="ECO:0000313" key="4">
    <source>
        <dbReference type="EMBL" id="MBV7391645.1"/>
    </source>
</evidence>
<name>A0ABS6TFG1_9ENTE</name>
<protein>
    <submittedName>
        <fullName evidence="4">Alpha-glucosidase</fullName>
    </submittedName>
</protein>
<organism evidence="4 5">
    <name type="scientific">Enterococcus alishanensis</name>
    <dbReference type="NCBI Taxonomy" id="1303817"/>
    <lineage>
        <taxon>Bacteria</taxon>
        <taxon>Bacillati</taxon>
        <taxon>Bacillota</taxon>
        <taxon>Bacilli</taxon>
        <taxon>Lactobacillales</taxon>
        <taxon>Enterococcaceae</taxon>
        <taxon>Enterococcus</taxon>
    </lineage>
</organism>
<dbReference type="Pfam" id="PF00128">
    <property type="entry name" value="Alpha-amylase"/>
    <property type="match status" value="1"/>
</dbReference>
<dbReference type="RefSeq" id="WP_218326854.1">
    <property type="nucleotide sequence ID" value="NZ_JAHUZB010000005.1"/>
</dbReference>
<evidence type="ECO:0000259" key="3">
    <source>
        <dbReference type="SMART" id="SM00642"/>
    </source>
</evidence>
<dbReference type="EMBL" id="JAHUZB010000005">
    <property type="protein sequence ID" value="MBV7391645.1"/>
    <property type="molecule type" value="Genomic_DNA"/>
</dbReference>
<feature type="domain" description="Glycosyl hydrolase family 13 catalytic" evidence="3">
    <location>
        <begin position="13"/>
        <end position="420"/>
    </location>
</feature>
<keyword evidence="5" id="KW-1185">Reference proteome</keyword>
<reference evidence="4 5" key="1">
    <citation type="submission" date="2021-06" db="EMBL/GenBank/DDBJ databases">
        <title>Enterococcus alishanensis sp. nov., a novel lactic acid bacterium isolated from fresh coffee beans.</title>
        <authorList>
            <person name="Chen Y.-S."/>
        </authorList>
    </citation>
    <scope>NUCLEOTIDE SEQUENCE [LARGE SCALE GENOMIC DNA]</scope>
    <source>
        <strain evidence="4 5">ALS3</strain>
    </source>
</reference>
<comment type="caution">
    <text evidence="4">The sequence shown here is derived from an EMBL/GenBank/DDBJ whole genome shotgun (WGS) entry which is preliminary data.</text>
</comment>
<dbReference type="PANTHER" id="PTHR10357">
    <property type="entry name" value="ALPHA-AMYLASE FAMILY MEMBER"/>
    <property type="match status" value="1"/>
</dbReference>
<evidence type="ECO:0000313" key="5">
    <source>
        <dbReference type="Proteomes" id="UP000774130"/>
    </source>
</evidence>
<sequence>MNSEWWKQSVVYQVYPKSFYDSNQDGSGDIRGIIEKLDYLKKLGIDVIWLNPLYQSPYVDNGYDISDYYQINPDFGTMADFDALLQEAHQRDIKIIMDLVVNHTSDQHEWFKKSQQVPKNKYRDYYIWKDPVEGHEPTNWGSSFGGSTWEFNEEIGQYYLHLFAKEQPDLNWENPEVRQEIYKMMRFWLDKGIDGFRMDVISLLSKKPDYPDGRVIQNRKLGTYYDGASNGPRVHEFLHEMYQEVLSHYDVLTVGETPNTNADQGVLYSDPTREELNMVFHFEHMHVDYGKYGKYSNASFKLTDLKKVLTEWQEKLYQKGWNSLYWNNHDQARVISRFGDDQEYRVTSGKMLATLLHFMQGTPYIYQGEEIGMTNVKFPELTDYQDLDVFNTYKELTEMHQLSHEFAMEAIHAKSRDNARTPMQWSEEKFAGFSKVNPWLAVNSNYPAINVEKALEDPNSLFYYYQKLIQLRKEYEIITTGRYQLLAADSEKIYYYTRETDDQILVVVCSFSNETEEFVLENYSDLATHSEAKLLSGNYLEASQVASEMILKPYEAVAYLFDKKGK</sequence>
<keyword evidence="2" id="KW-0378">Hydrolase</keyword>
<evidence type="ECO:0000256" key="1">
    <source>
        <dbReference type="ARBA" id="ARBA00008061"/>
    </source>
</evidence>
<dbReference type="NCBIfam" id="NF008183">
    <property type="entry name" value="PRK10933.1"/>
    <property type="match status" value="1"/>
</dbReference>
<proteinExistence type="inferred from homology"/>